<dbReference type="FunCoup" id="D1C203">
    <property type="interactions" value="37"/>
</dbReference>
<dbReference type="HOGENOM" id="CLU_000288_135_2_0"/>
<dbReference type="InParanoid" id="D1C203"/>
<reference evidence="15" key="1">
    <citation type="submission" date="2009-11" db="EMBL/GenBank/DDBJ databases">
        <title>The complete chromosome 1 of Sphaerobacter thermophilus DSM 20745.</title>
        <authorList>
            <person name="Lucas S."/>
            <person name="Copeland A."/>
            <person name="Lapidus A."/>
            <person name="Glavina del Rio T."/>
            <person name="Dalin E."/>
            <person name="Tice H."/>
            <person name="Bruce D."/>
            <person name="Goodwin L."/>
            <person name="Pitluck S."/>
            <person name="Kyrpides N."/>
            <person name="Mavromatis K."/>
            <person name="Ivanova N."/>
            <person name="Mikhailova N."/>
            <person name="LaButti K.M."/>
            <person name="Clum A."/>
            <person name="Sun H.I."/>
            <person name="Brettin T."/>
            <person name="Detter J.C."/>
            <person name="Han C."/>
            <person name="Larimer F."/>
            <person name="Land M."/>
            <person name="Hauser L."/>
            <person name="Markowitz V."/>
            <person name="Cheng J.F."/>
            <person name="Hugenholtz P."/>
            <person name="Woyke T."/>
            <person name="Wu D."/>
            <person name="Steenblock K."/>
            <person name="Schneider S."/>
            <person name="Pukall R."/>
            <person name="Goeker M."/>
            <person name="Klenk H.P."/>
            <person name="Eisen J.A."/>
        </authorList>
    </citation>
    <scope>NUCLEOTIDE SEQUENCE [LARGE SCALE GENOMIC DNA]</scope>
    <source>
        <strain evidence="15">ATCC 49802 / DSM 20745 / S 6022</strain>
    </source>
</reference>
<protein>
    <recommendedName>
        <fullName evidence="1">non-specific serine/threonine protein kinase</fullName>
        <ecNumber evidence="1">2.7.11.1</ecNumber>
    </recommendedName>
</protein>
<evidence type="ECO:0000256" key="10">
    <source>
        <dbReference type="SAM" id="MobiDB-lite"/>
    </source>
</evidence>
<dbReference type="InterPro" id="IPR005543">
    <property type="entry name" value="PASTA_dom"/>
</dbReference>
<reference evidence="14 15" key="2">
    <citation type="journal article" date="2010" name="Stand. Genomic Sci.">
        <title>Complete genome sequence of Desulfohalobium retbaense type strain (HR(100)).</title>
        <authorList>
            <person name="Spring S."/>
            <person name="Nolan M."/>
            <person name="Lapidus A."/>
            <person name="Glavina Del Rio T."/>
            <person name="Copeland A."/>
            <person name="Tice H."/>
            <person name="Cheng J.F."/>
            <person name="Lucas S."/>
            <person name="Land M."/>
            <person name="Chen F."/>
            <person name="Bruce D."/>
            <person name="Goodwin L."/>
            <person name="Pitluck S."/>
            <person name="Ivanova N."/>
            <person name="Mavromatis K."/>
            <person name="Mikhailova N."/>
            <person name="Pati A."/>
            <person name="Chen A."/>
            <person name="Palaniappan K."/>
            <person name="Hauser L."/>
            <person name="Chang Y.J."/>
            <person name="Jeffries C.D."/>
            <person name="Munk C."/>
            <person name="Kiss H."/>
            <person name="Chain P."/>
            <person name="Han C."/>
            <person name="Brettin T."/>
            <person name="Detter J.C."/>
            <person name="Schuler E."/>
            <person name="Goker M."/>
            <person name="Rohde M."/>
            <person name="Bristow J."/>
            <person name="Eisen J.A."/>
            <person name="Markowitz V."/>
            <person name="Hugenholtz P."/>
            <person name="Kyrpides N.C."/>
            <person name="Klenk H.P."/>
        </authorList>
    </citation>
    <scope>NUCLEOTIDE SEQUENCE [LARGE SCALE GENOMIC DNA]</scope>
    <source>
        <strain evidence="15">ATCC 49802 / DSM 20745 / S 6022</strain>
    </source>
</reference>
<dbReference type="Gene3D" id="3.30.10.20">
    <property type="match status" value="3"/>
</dbReference>
<evidence type="ECO:0000256" key="7">
    <source>
        <dbReference type="ARBA" id="ARBA00047899"/>
    </source>
</evidence>
<dbReference type="InterPro" id="IPR008271">
    <property type="entry name" value="Ser/Thr_kinase_AS"/>
</dbReference>
<keyword evidence="5 14" id="KW-0418">Kinase</keyword>
<feature type="transmembrane region" description="Helical" evidence="11">
    <location>
        <begin position="328"/>
        <end position="351"/>
    </location>
</feature>
<gene>
    <name evidence="14" type="ordered locus">Sthe_0833</name>
</gene>
<keyword evidence="2 14" id="KW-0723">Serine/threonine-protein kinase</keyword>
<name>D1C203_SPHTD</name>
<comment type="catalytic activity">
    <reaction evidence="7">
        <text>L-threonyl-[protein] + ATP = O-phospho-L-threonyl-[protein] + ADP + H(+)</text>
        <dbReference type="Rhea" id="RHEA:46608"/>
        <dbReference type="Rhea" id="RHEA-COMP:11060"/>
        <dbReference type="Rhea" id="RHEA-COMP:11605"/>
        <dbReference type="ChEBI" id="CHEBI:15378"/>
        <dbReference type="ChEBI" id="CHEBI:30013"/>
        <dbReference type="ChEBI" id="CHEBI:30616"/>
        <dbReference type="ChEBI" id="CHEBI:61977"/>
        <dbReference type="ChEBI" id="CHEBI:456216"/>
        <dbReference type="EC" id="2.7.11.1"/>
    </reaction>
</comment>
<evidence type="ECO:0000256" key="4">
    <source>
        <dbReference type="ARBA" id="ARBA00022741"/>
    </source>
</evidence>
<evidence type="ECO:0000259" key="13">
    <source>
        <dbReference type="PROSITE" id="PS51178"/>
    </source>
</evidence>
<accession>D1C203</accession>
<evidence type="ECO:0000313" key="14">
    <source>
        <dbReference type="EMBL" id="ACZ38270.1"/>
    </source>
</evidence>
<dbReference type="FunFam" id="1.10.510.10:FF:000021">
    <property type="entry name" value="Serine/threonine protein kinase"/>
    <property type="match status" value="1"/>
</dbReference>
<feature type="domain" description="Protein kinase" evidence="12">
    <location>
        <begin position="10"/>
        <end position="270"/>
    </location>
</feature>
<evidence type="ECO:0000256" key="11">
    <source>
        <dbReference type="SAM" id="Phobius"/>
    </source>
</evidence>
<evidence type="ECO:0000256" key="3">
    <source>
        <dbReference type="ARBA" id="ARBA00022679"/>
    </source>
</evidence>
<comment type="catalytic activity">
    <reaction evidence="8">
        <text>L-seryl-[protein] + ATP = O-phospho-L-seryl-[protein] + ADP + H(+)</text>
        <dbReference type="Rhea" id="RHEA:17989"/>
        <dbReference type="Rhea" id="RHEA-COMP:9863"/>
        <dbReference type="Rhea" id="RHEA-COMP:11604"/>
        <dbReference type="ChEBI" id="CHEBI:15378"/>
        <dbReference type="ChEBI" id="CHEBI:29999"/>
        <dbReference type="ChEBI" id="CHEBI:30616"/>
        <dbReference type="ChEBI" id="CHEBI:83421"/>
        <dbReference type="ChEBI" id="CHEBI:456216"/>
        <dbReference type="EC" id="2.7.11.1"/>
    </reaction>
</comment>
<organism evidence="14 15">
    <name type="scientific">Sphaerobacter thermophilus (strain ATCC 49802 / DSM 20745 / KCCM 41009 / NCIMB 13125 / S 6022)</name>
    <dbReference type="NCBI Taxonomy" id="479434"/>
    <lineage>
        <taxon>Bacteria</taxon>
        <taxon>Pseudomonadati</taxon>
        <taxon>Thermomicrobiota</taxon>
        <taxon>Thermomicrobia</taxon>
        <taxon>Sphaerobacterales</taxon>
        <taxon>Sphaerobacterineae</taxon>
        <taxon>Sphaerobacteraceae</taxon>
        <taxon>Sphaerobacter</taxon>
    </lineage>
</organism>
<sequence length="625" mass="66143">MQARALNGRYRLDERIGEGGMAVVYRGYDLVLNRVVAVKVLRDQYISDSNFLRRFEREAQSAARLSHPHIANVYDVGQDGHTRYIVMEYVDGPNLKELIRRQGPFSVDGAAFIIRQVAEALDYAHAHGLVHRDIKPQNILVDQNGHVKVVDFGIAKGLSDANLTEDGTGMGTVHYVSPEQARGAQATPASDVYATGVVLYEMLTKRLPFEADTPVGVAMQHVSANPPPPSQFNPAIPPEVEAIVLRALAKNPADRYPSAGALADALDNWERAATADSQATRVISAAPAAVDRPPRRSTAAAPPGRAGRGAPPPPSARTQVFRDDVGCVTWLIGSAILIGLVGLVVLVFNVGDFGFFDPSNRPTPTATATVPAAAASPTAEPSPTSTATATTPATPSPAGTPGTATPTPSPTPEMATVPWLIGSTLDQVEETVSGLGFTLVEERVYHNVEPPGTIVDQEPRAGESVPKGSEILVKISIGPEFISLQGIPGLPRAQARQQLEQLGLTVNEVEEGSATVPRGNVIRTEPTSQVANGGTVTLYISVGDQIQVPNAFGQPYPQVVAALENAGFVVESVVPQTCEQIQQSAPDFDCENFADGGVVSATLAWGSWVPRGSSIAIAYYDAGDD</sequence>
<keyword evidence="11" id="KW-1133">Transmembrane helix</keyword>
<dbReference type="Proteomes" id="UP000002027">
    <property type="component" value="Chromosome 1"/>
</dbReference>
<keyword evidence="3" id="KW-0808">Transferase</keyword>
<dbReference type="EC" id="2.7.11.1" evidence="1"/>
<dbReference type="PANTHER" id="PTHR43289:SF34">
    <property type="entry name" value="SERINE_THREONINE-PROTEIN KINASE YBDM-RELATED"/>
    <property type="match status" value="1"/>
</dbReference>
<evidence type="ECO:0000256" key="8">
    <source>
        <dbReference type="ARBA" id="ARBA00048679"/>
    </source>
</evidence>
<dbReference type="InterPro" id="IPR011009">
    <property type="entry name" value="Kinase-like_dom_sf"/>
</dbReference>
<dbReference type="PROSITE" id="PS51178">
    <property type="entry name" value="PASTA"/>
    <property type="match status" value="2"/>
</dbReference>
<feature type="region of interest" description="Disordered" evidence="10">
    <location>
        <begin position="364"/>
        <end position="414"/>
    </location>
</feature>
<evidence type="ECO:0000256" key="1">
    <source>
        <dbReference type="ARBA" id="ARBA00012513"/>
    </source>
</evidence>
<dbReference type="GO" id="GO:0004674">
    <property type="term" value="F:protein serine/threonine kinase activity"/>
    <property type="evidence" value="ECO:0007669"/>
    <property type="project" value="UniProtKB-KW"/>
</dbReference>
<keyword evidence="6 9" id="KW-0067">ATP-binding</keyword>
<dbReference type="CDD" id="cd06577">
    <property type="entry name" value="PASTA_pknB"/>
    <property type="match status" value="2"/>
</dbReference>
<dbReference type="STRING" id="479434.Sthe_0833"/>
<dbReference type="SMART" id="SM00740">
    <property type="entry name" value="PASTA"/>
    <property type="match status" value="2"/>
</dbReference>
<keyword evidence="4 9" id="KW-0547">Nucleotide-binding</keyword>
<feature type="domain" description="PASTA" evidence="13">
    <location>
        <begin position="478"/>
        <end position="542"/>
    </location>
</feature>
<dbReference type="eggNOG" id="COG2815">
    <property type="taxonomic scope" value="Bacteria"/>
</dbReference>
<dbReference type="PANTHER" id="PTHR43289">
    <property type="entry name" value="MITOGEN-ACTIVATED PROTEIN KINASE KINASE KINASE 20-RELATED"/>
    <property type="match status" value="1"/>
</dbReference>
<keyword evidence="15" id="KW-1185">Reference proteome</keyword>
<dbReference type="eggNOG" id="COG0515">
    <property type="taxonomic scope" value="Bacteria"/>
</dbReference>
<evidence type="ECO:0000259" key="12">
    <source>
        <dbReference type="PROSITE" id="PS50011"/>
    </source>
</evidence>
<proteinExistence type="predicted"/>
<keyword evidence="11" id="KW-0812">Transmembrane</keyword>
<dbReference type="AlphaFoldDB" id="D1C203"/>
<feature type="compositionally biased region" description="Low complexity" evidence="10">
    <location>
        <begin position="285"/>
        <end position="309"/>
    </location>
</feature>
<feature type="binding site" evidence="9">
    <location>
        <position position="39"/>
    </location>
    <ligand>
        <name>ATP</name>
        <dbReference type="ChEBI" id="CHEBI:30616"/>
    </ligand>
</feature>
<dbReference type="InterPro" id="IPR017441">
    <property type="entry name" value="Protein_kinase_ATP_BS"/>
</dbReference>
<dbReference type="PROSITE" id="PS00107">
    <property type="entry name" value="PROTEIN_KINASE_ATP"/>
    <property type="match status" value="1"/>
</dbReference>
<dbReference type="Pfam" id="PF03793">
    <property type="entry name" value="PASTA"/>
    <property type="match status" value="2"/>
</dbReference>
<dbReference type="GO" id="GO:0005524">
    <property type="term" value="F:ATP binding"/>
    <property type="evidence" value="ECO:0007669"/>
    <property type="project" value="UniProtKB-UniRule"/>
</dbReference>
<dbReference type="PROSITE" id="PS50011">
    <property type="entry name" value="PROTEIN_KINASE_DOM"/>
    <property type="match status" value="1"/>
</dbReference>
<dbReference type="EMBL" id="CP001823">
    <property type="protein sequence ID" value="ACZ38270.1"/>
    <property type="molecule type" value="Genomic_DNA"/>
</dbReference>
<dbReference type="KEGG" id="sti:Sthe_0833"/>
<dbReference type="SMART" id="SM00220">
    <property type="entry name" value="S_TKc"/>
    <property type="match status" value="1"/>
</dbReference>
<dbReference type="Pfam" id="PF00069">
    <property type="entry name" value="Pkinase"/>
    <property type="match status" value="1"/>
</dbReference>
<dbReference type="Gene3D" id="3.30.200.20">
    <property type="entry name" value="Phosphorylase Kinase, domain 1"/>
    <property type="match status" value="1"/>
</dbReference>
<dbReference type="RefSeq" id="WP_012871317.1">
    <property type="nucleotide sequence ID" value="NC_013523.1"/>
</dbReference>
<evidence type="ECO:0000256" key="6">
    <source>
        <dbReference type="ARBA" id="ARBA00022840"/>
    </source>
</evidence>
<dbReference type="OrthoDB" id="9814968at2"/>
<dbReference type="FunFam" id="3.30.200.20:FF:000035">
    <property type="entry name" value="Serine/threonine protein kinase Stk1"/>
    <property type="match status" value="1"/>
</dbReference>
<evidence type="ECO:0000256" key="2">
    <source>
        <dbReference type="ARBA" id="ARBA00022527"/>
    </source>
</evidence>
<evidence type="ECO:0000256" key="5">
    <source>
        <dbReference type="ARBA" id="ARBA00022777"/>
    </source>
</evidence>
<evidence type="ECO:0000256" key="9">
    <source>
        <dbReference type="PROSITE-ProRule" id="PRU10141"/>
    </source>
</evidence>
<feature type="region of interest" description="Disordered" evidence="10">
    <location>
        <begin position="284"/>
        <end position="318"/>
    </location>
</feature>
<dbReference type="CDD" id="cd14014">
    <property type="entry name" value="STKc_PknB_like"/>
    <property type="match status" value="1"/>
</dbReference>
<dbReference type="Gene3D" id="1.10.510.10">
    <property type="entry name" value="Transferase(Phosphotransferase) domain 1"/>
    <property type="match status" value="1"/>
</dbReference>
<dbReference type="SUPFAM" id="SSF56112">
    <property type="entry name" value="Protein kinase-like (PK-like)"/>
    <property type="match status" value="1"/>
</dbReference>
<dbReference type="PROSITE" id="PS00108">
    <property type="entry name" value="PROTEIN_KINASE_ST"/>
    <property type="match status" value="1"/>
</dbReference>
<evidence type="ECO:0000313" key="15">
    <source>
        <dbReference type="Proteomes" id="UP000002027"/>
    </source>
</evidence>
<feature type="domain" description="PASTA" evidence="13">
    <location>
        <begin position="411"/>
        <end position="477"/>
    </location>
</feature>
<dbReference type="InterPro" id="IPR000719">
    <property type="entry name" value="Prot_kinase_dom"/>
</dbReference>
<keyword evidence="11" id="KW-0472">Membrane</keyword>